<keyword evidence="3 6" id="KW-1133">Transmembrane helix</keyword>
<name>A0A428SF51_9HYPO</name>
<feature type="region of interest" description="Disordered" evidence="5">
    <location>
        <begin position="162"/>
        <end position="184"/>
    </location>
</feature>
<comment type="subcellular location">
    <subcellularLocation>
        <location evidence="1">Membrane</location>
        <topology evidence="1">Single-pass membrane protein</topology>
    </subcellularLocation>
</comment>
<organism evidence="7 8">
    <name type="scientific">Fusarium floridanum</name>
    <dbReference type="NCBI Taxonomy" id="1325733"/>
    <lineage>
        <taxon>Eukaryota</taxon>
        <taxon>Fungi</taxon>
        <taxon>Dikarya</taxon>
        <taxon>Ascomycota</taxon>
        <taxon>Pezizomycotina</taxon>
        <taxon>Sordariomycetes</taxon>
        <taxon>Hypocreomycetidae</taxon>
        <taxon>Hypocreales</taxon>
        <taxon>Nectriaceae</taxon>
        <taxon>Fusarium</taxon>
        <taxon>Fusarium solani species complex</taxon>
    </lineage>
</organism>
<dbReference type="Proteomes" id="UP000287972">
    <property type="component" value="Unassembled WGS sequence"/>
</dbReference>
<dbReference type="PANTHER" id="PTHR15549:SF26">
    <property type="entry name" value="AXIAL BUDDING PATTERN PROTEIN 2-RELATED"/>
    <property type="match status" value="1"/>
</dbReference>
<dbReference type="AlphaFoldDB" id="A0A428SF51"/>
<evidence type="ECO:0000256" key="1">
    <source>
        <dbReference type="ARBA" id="ARBA00004167"/>
    </source>
</evidence>
<dbReference type="InterPro" id="IPR051694">
    <property type="entry name" value="Immunoregulatory_rcpt-like"/>
</dbReference>
<dbReference type="GO" id="GO:0016020">
    <property type="term" value="C:membrane"/>
    <property type="evidence" value="ECO:0007669"/>
    <property type="project" value="UniProtKB-SubCell"/>
</dbReference>
<dbReference type="Gene3D" id="1.20.5.100">
    <property type="entry name" value="Cytochrome c1, transmembrane anchor, C-terminal"/>
    <property type="match status" value="1"/>
</dbReference>
<comment type="caution">
    <text evidence="7">The sequence shown here is derived from an EMBL/GenBank/DDBJ whole genome shotgun (WGS) entry which is preliminary data.</text>
</comment>
<evidence type="ECO:0000256" key="6">
    <source>
        <dbReference type="SAM" id="Phobius"/>
    </source>
</evidence>
<feature type="transmembrane region" description="Helical" evidence="6">
    <location>
        <begin position="190"/>
        <end position="212"/>
    </location>
</feature>
<protein>
    <submittedName>
        <fullName evidence="7">Uncharacterized protein</fullName>
    </submittedName>
</protein>
<evidence type="ECO:0000313" key="8">
    <source>
        <dbReference type="Proteomes" id="UP000287972"/>
    </source>
</evidence>
<sequence length="274" mass="29396">MPCTHVQSRAVPSWVDNPESRIWRWHDHSEVLYEVRHPTEYPDDGAPMNADFGLLGTYSGFILTTSSDLCYKKTTDFEVIRLPNPTLSTTTEVYVESWDDSTAWVTINDELTSTVLDSSPLDPDSSLVITITPITTTETVTMSEGTLSHSAWVIMWQSSDRTSTGATRTPVEPTEEPATGDNDTSLSGGVIAGIVVGVVAALVLGVMIGLLIQRRRQRPVQAPGAHEQPIFVQQGNAGGGFGAEQSQNGPVAPGMAYAVEGGAPVGSGHMQPKE</sequence>
<evidence type="ECO:0000256" key="3">
    <source>
        <dbReference type="ARBA" id="ARBA00022989"/>
    </source>
</evidence>
<keyword evidence="4 6" id="KW-0472">Membrane</keyword>
<evidence type="ECO:0000256" key="2">
    <source>
        <dbReference type="ARBA" id="ARBA00022692"/>
    </source>
</evidence>
<dbReference type="PANTHER" id="PTHR15549">
    <property type="entry name" value="PAIRED IMMUNOGLOBULIN-LIKE TYPE 2 RECEPTOR"/>
    <property type="match status" value="1"/>
</dbReference>
<evidence type="ECO:0000313" key="7">
    <source>
        <dbReference type="EMBL" id="RSL88377.1"/>
    </source>
</evidence>
<accession>A0A428SF51</accession>
<keyword evidence="8" id="KW-1185">Reference proteome</keyword>
<keyword evidence="2 6" id="KW-0812">Transmembrane</keyword>
<dbReference type="EMBL" id="NKCL01000023">
    <property type="protein sequence ID" value="RSL88377.1"/>
    <property type="molecule type" value="Genomic_DNA"/>
</dbReference>
<evidence type="ECO:0000256" key="5">
    <source>
        <dbReference type="SAM" id="MobiDB-lite"/>
    </source>
</evidence>
<proteinExistence type="predicted"/>
<dbReference type="GO" id="GO:0071944">
    <property type="term" value="C:cell periphery"/>
    <property type="evidence" value="ECO:0007669"/>
    <property type="project" value="UniProtKB-ARBA"/>
</dbReference>
<evidence type="ECO:0000256" key="4">
    <source>
        <dbReference type="ARBA" id="ARBA00023136"/>
    </source>
</evidence>
<gene>
    <name evidence="7" type="ORF">CEP51_001716</name>
</gene>
<reference evidence="7 8" key="1">
    <citation type="submission" date="2017-06" db="EMBL/GenBank/DDBJ databases">
        <title>Comparative genomic analysis of Ambrosia Fusariam Clade fungi.</title>
        <authorList>
            <person name="Stajich J.E."/>
            <person name="Carrillo J."/>
            <person name="Kijimoto T."/>
            <person name="Eskalen A."/>
            <person name="O'Donnell K."/>
            <person name="Kasson M."/>
        </authorList>
    </citation>
    <scope>NUCLEOTIDE SEQUENCE [LARGE SCALE GENOMIC DNA]</scope>
    <source>
        <strain evidence="7 8">NRRL62606</strain>
    </source>
</reference>